<protein>
    <submittedName>
        <fullName evidence="1">Uncharacterized protein</fullName>
    </submittedName>
</protein>
<dbReference type="OrthoDB" id="7988379at2"/>
<keyword evidence="2" id="KW-1185">Reference proteome</keyword>
<comment type="caution">
    <text evidence="1">The sequence shown here is derived from an EMBL/GenBank/DDBJ whole genome shotgun (WGS) entry which is preliminary data.</text>
</comment>
<gene>
    <name evidence="1" type="ORF">F6X53_29380</name>
</gene>
<reference evidence="1 2" key="1">
    <citation type="submission" date="2019-09" db="EMBL/GenBank/DDBJ databases">
        <title>YIM 48816 draft genome.</title>
        <authorList>
            <person name="Jiang L."/>
        </authorList>
    </citation>
    <scope>NUCLEOTIDE SEQUENCE [LARGE SCALE GENOMIC DNA]</scope>
    <source>
        <strain evidence="1 2">YIM 48816</strain>
    </source>
</reference>
<accession>A0A6L3SPC3</accession>
<dbReference type="Proteomes" id="UP000474159">
    <property type="component" value="Unassembled WGS sequence"/>
</dbReference>
<name>A0A6L3SPC3_9HYPH</name>
<organism evidence="1 2">
    <name type="scientific">Methylobacterium soli</name>
    <dbReference type="NCBI Taxonomy" id="553447"/>
    <lineage>
        <taxon>Bacteria</taxon>
        <taxon>Pseudomonadati</taxon>
        <taxon>Pseudomonadota</taxon>
        <taxon>Alphaproteobacteria</taxon>
        <taxon>Hyphomicrobiales</taxon>
        <taxon>Methylobacteriaceae</taxon>
        <taxon>Methylobacterium</taxon>
    </lineage>
</organism>
<dbReference type="RefSeq" id="WP_151005046.1">
    <property type="nucleotide sequence ID" value="NZ_BPQY01000391.1"/>
</dbReference>
<evidence type="ECO:0000313" key="2">
    <source>
        <dbReference type="Proteomes" id="UP000474159"/>
    </source>
</evidence>
<sequence length="245" mass="26991">MTEETILPTRKAILARYRPIRTSIQTVLAAAVKHCRKPDLDRAAKHLDLTDREQLEDEETSAMLFDVALFEPNQRGRRAFDGFLDKRIDALDAASQDVARRLGTAFFSIFHVAGRHEIAGVWLEDMLTPKRRLWLLDESLEISASEGLVIAMRVFDADPFHAGFGIVVQPDAEAVAFCTSAAARGEPLPVRHSLAAALYGDDIARSAVSDAIESGLAQGMLDAMMTELLTQLPAQTPGKRPPRRS</sequence>
<evidence type="ECO:0000313" key="1">
    <source>
        <dbReference type="EMBL" id="KAB1071000.1"/>
    </source>
</evidence>
<dbReference type="Pfam" id="PF25948">
    <property type="entry name" value="DUF7986"/>
    <property type="match status" value="1"/>
</dbReference>
<dbReference type="InterPro" id="IPR058292">
    <property type="entry name" value="DUF7986"/>
</dbReference>
<dbReference type="AlphaFoldDB" id="A0A6L3SPC3"/>
<dbReference type="EMBL" id="VZZK01000057">
    <property type="protein sequence ID" value="KAB1071000.1"/>
    <property type="molecule type" value="Genomic_DNA"/>
</dbReference>
<proteinExistence type="predicted"/>